<dbReference type="Gene3D" id="2.40.128.20">
    <property type="match status" value="1"/>
</dbReference>
<dbReference type="PANTHER" id="PTHR11967:SF2">
    <property type="entry name" value="ALPHA-1-ACID GLYCOPROTEIN 1"/>
    <property type="match status" value="1"/>
</dbReference>
<dbReference type="Ensembl" id="ENSGWIT00000060171.1">
    <property type="protein sequence ID" value="ENSGWIP00000055899.1"/>
    <property type="gene ID" value="ENSGWIG00000026552.1"/>
</dbReference>
<evidence type="ECO:0000256" key="4">
    <source>
        <dbReference type="ARBA" id="ARBA00023180"/>
    </source>
</evidence>
<keyword evidence="7" id="KW-1185">Reference proteome</keyword>
<evidence type="ECO:0000256" key="5">
    <source>
        <dbReference type="SAM" id="SignalP"/>
    </source>
</evidence>
<feature type="chain" id="PRO_5034144728" evidence="5">
    <location>
        <begin position="19"/>
        <end position="186"/>
    </location>
</feature>
<reference evidence="6" key="3">
    <citation type="submission" date="2025-09" db="UniProtKB">
        <authorList>
            <consortium name="Ensembl"/>
        </authorList>
    </citation>
    <scope>IDENTIFICATION</scope>
</reference>
<feature type="signal peptide" evidence="5">
    <location>
        <begin position="1"/>
        <end position="18"/>
    </location>
</feature>
<proteinExistence type="predicted"/>
<dbReference type="Proteomes" id="UP000694680">
    <property type="component" value="Chromosome 9"/>
</dbReference>
<name>A0A8C5I7Y9_GOUWI</name>
<comment type="subcellular location">
    <subcellularLocation>
        <location evidence="1">Secreted</location>
    </subcellularLocation>
</comment>
<dbReference type="AlphaFoldDB" id="A0A8C5I7Y9"/>
<evidence type="ECO:0000256" key="1">
    <source>
        <dbReference type="ARBA" id="ARBA00004613"/>
    </source>
</evidence>
<sequence length="186" mass="21071">MAFYCSVLFLAVMALAAASDPNCENLTKTVEDEKTLYGKWLLYAATADCDKNLQELKTINSSWIELSPLGDGKDMVLRYGDNWRGSCEFGTVNATNDGNVTRATFHYNSTSHEHVGRHIATCPDSVLWTDFSTTDDNTLCRSLYLFTKTGKLDDSHQEYFKKQLECLNFKSELLIWENPVYCQDGM</sequence>
<keyword evidence="4" id="KW-0325">Glycoprotein</keyword>
<keyword evidence="3 5" id="KW-0732">Signal</keyword>
<evidence type="ECO:0000313" key="7">
    <source>
        <dbReference type="Proteomes" id="UP000694680"/>
    </source>
</evidence>
<organism evidence="6 7">
    <name type="scientific">Gouania willdenowi</name>
    <name type="common">Blunt-snouted clingfish</name>
    <name type="synonym">Lepadogaster willdenowi</name>
    <dbReference type="NCBI Taxonomy" id="441366"/>
    <lineage>
        <taxon>Eukaryota</taxon>
        <taxon>Metazoa</taxon>
        <taxon>Chordata</taxon>
        <taxon>Craniata</taxon>
        <taxon>Vertebrata</taxon>
        <taxon>Euteleostomi</taxon>
        <taxon>Actinopterygii</taxon>
        <taxon>Neopterygii</taxon>
        <taxon>Teleostei</taxon>
        <taxon>Neoteleostei</taxon>
        <taxon>Acanthomorphata</taxon>
        <taxon>Ovalentaria</taxon>
        <taxon>Blenniimorphae</taxon>
        <taxon>Blenniiformes</taxon>
        <taxon>Gobiesocoidei</taxon>
        <taxon>Gobiesocidae</taxon>
        <taxon>Gobiesocinae</taxon>
        <taxon>Gouania</taxon>
    </lineage>
</organism>
<dbReference type="GO" id="GO:0005576">
    <property type="term" value="C:extracellular region"/>
    <property type="evidence" value="ECO:0007669"/>
    <property type="project" value="UniProtKB-SubCell"/>
</dbReference>
<evidence type="ECO:0000256" key="2">
    <source>
        <dbReference type="ARBA" id="ARBA00022525"/>
    </source>
</evidence>
<dbReference type="InterPro" id="IPR012674">
    <property type="entry name" value="Calycin"/>
</dbReference>
<dbReference type="SUPFAM" id="SSF50814">
    <property type="entry name" value="Lipocalins"/>
    <property type="match status" value="1"/>
</dbReference>
<dbReference type="PANTHER" id="PTHR11967">
    <property type="entry name" value="ALPHA-1-ACID GLYCOPROTEIN"/>
    <property type="match status" value="1"/>
</dbReference>
<protein>
    <submittedName>
        <fullName evidence="6">Uncharacterized protein</fullName>
    </submittedName>
</protein>
<evidence type="ECO:0000313" key="6">
    <source>
        <dbReference type="Ensembl" id="ENSGWIP00000055899.1"/>
    </source>
</evidence>
<accession>A0A8C5I7Y9</accession>
<reference evidence="6" key="2">
    <citation type="submission" date="2025-08" db="UniProtKB">
        <authorList>
            <consortium name="Ensembl"/>
        </authorList>
    </citation>
    <scope>IDENTIFICATION</scope>
</reference>
<keyword evidence="2" id="KW-0964">Secreted</keyword>
<evidence type="ECO:0000256" key="3">
    <source>
        <dbReference type="ARBA" id="ARBA00022729"/>
    </source>
</evidence>
<reference evidence="6" key="1">
    <citation type="submission" date="2020-06" db="EMBL/GenBank/DDBJ databases">
        <authorList>
            <consortium name="Wellcome Sanger Institute Data Sharing"/>
        </authorList>
    </citation>
    <scope>NUCLEOTIDE SEQUENCE [LARGE SCALE GENOMIC DNA]</scope>
</reference>